<sequence>MNSDTKKYIFMRRNLPITIILLFVTLHFSYSDVRQTITRWTFDGITEPVIGEGSASLIGGTEQHSVEADNGWRFINFPEQNQNSGTAGAQFMISTEGYQNIIMEFAHRSSGTASRWAQFEYTTDGGNSWNVYGNNNGGLFPRDTFYPFSMDFSGVEAVNNNPDFGVRIVSIFSPVEFNPGKPDQQFEANTAYQRARDEGGSEYSPDGNWRLRDVNFTGEFITPDNHQVFARWDFEGTTEPSEGEGVAQLIGETSEVSIDSESGWRFDNFPIQGAASGTAGASFMVNTEGYENIILNFEQRASGTASRWVQFQYTTDGGVTWQTYGNNDGGLAPRDIFHPFMIDLSEIPEANDNPDFGVRMVSIFSPGSFNPGVPDIDFGANIAYHRARDADDGGSPYSPEGNWRLRNVAFSGEIILYPNPTVLKIESVNENNPVYADHPFSLQVGIYNADGKPSAAEADTEITLELVSGNGELTGTITGNIPEGLQNTTISGILYDVAEEFEIRANADDLEASQGINIIANSYLRNLVLTYNMPGGGTVIGTGEFQAGAEVVAEALPLYGFNFIRWVDYENNEVSTNTEFTFTMPDNDLTLTAIFEPELGDNIIHYWHFNELPGGVLTEITADYSAFEPGIITYPGTGDGYMDFFDNGSAYNLQMDADAGAALRVRNPAISRELIIDAPSSGFTNLHLTFEVHRSNNGPTQQNLHYSVDQGASWVPIALGYEIETDYHVYSFPLSAYAETENNANLQFRILFTGENNTGDAGNNRFDNILVSGNLIDGYTSTEQMELNYGSKPYPNPAKDYLHVNITKENSILTLKNMSGQEVLRKSVNQGDHQLELSGISAGIYLLQIRNPIDHKIVTHKILIE</sequence>
<evidence type="ECO:0000259" key="2">
    <source>
        <dbReference type="Pfam" id="PF18998"/>
    </source>
</evidence>
<evidence type="ECO:0000313" key="4">
    <source>
        <dbReference type="Proteomes" id="UP000295221"/>
    </source>
</evidence>
<dbReference type="EMBL" id="SLWK01000002">
    <property type="protein sequence ID" value="TCO09584.1"/>
    <property type="molecule type" value="Genomic_DNA"/>
</dbReference>
<dbReference type="AlphaFoldDB" id="A0A4R2GKW1"/>
<dbReference type="OrthoDB" id="2505409at2"/>
<dbReference type="SUPFAM" id="SSF50939">
    <property type="entry name" value="Sialidases"/>
    <property type="match status" value="1"/>
</dbReference>
<name>A0A4R2GKW1_9BACT</name>
<dbReference type="Pfam" id="PF18998">
    <property type="entry name" value="Flg_new_2"/>
    <property type="match status" value="1"/>
</dbReference>
<protein>
    <submittedName>
        <fullName evidence="3">Putative secreted protein (Por secretion system target)</fullName>
    </submittedName>
</protein>
<dbReference type="Proteomes" id="UP000295221">
    <property type="component" value="Unassembled WGS sequence"/>
</dbReference>
<organism evidence="3 4">
    <name type="scientific">Natronoflexus pectinivorans</name>
    <dbReference type="NCBI Taxonomy" id="682526"/>
    <lineage>
        <taxon>Bacteria</taxon>
        <taxon>Pseudomonadati</taxon>
        <taxon>Bacteroidota</taxon>
        <taxon>Bacteroidia</taxon>
        <taxon>Marinilabiliales</taxon>
        <taxon>Marinilabiliaceae</taxon>
        <taxon>Natronoflexus</taxon>
    </lineage>
</organism>
<dbReference type="InterPro" id="IPR036278">
    <property type="entry name" value="Sialidase_sf"/>
</dbReference>
<dbReference type="NCBIfam" id="TIGR04183">
    <property type="entry name" value="Por_Secre_tail"/>
    <property type="match status" value="1"/>
</dbReference>
<proteinExistence type="predicted"/>
<accession>A0A4R2GKW1</accession>
<comment type="caution">
    <text evidence="3">The sequence shown here is derived from an EMBL/GenBank/DDBJ whole genome shotgun (WGS) entry which is preliminary data.</text>
</comment>
<dbReference type="InterPro" id="IPR044060">
    <property type="entry name" value="Bacterial_rp_domain"/>
</dbReference>
<keyword evidence="4" id="KW-1185">Reference proteome</keyword>
<evidence type="ECO:0000259" key="1">
    <source>
        <dbReference type="Pfam" id="PF18962"/>
    </source>
</evidence>
<reference evidence="3 4" key="1">
    <citation type="submission" date="2019-03" db="EMBL/GenBank/DDBJ databases">
        <title>Genomic Encyclopedia of Type Strains, Phase IV (KMG-IV): sequencing the most valuable type-strain genomes for metagenomic binning, comparative biology and taxonomic classification.</title>
        <authorList>
            <person name="Goeker M."/>
        </authorList>
    </citation>
    <scope>NUCLEOTIDE SEQUENCE [LARGE SCALE GENOMIC DNA]</scope>
    <source>
        <strain evidence="3 4">DSM 24179</strain>
    </source>
</reference>
<feature type="domain" description="Bacterial repeat" evidence="2">
    <location>
        <begin position="528"/>
        <end position="597"/>
    </location>
</feature>
<gene>
    <name evidence="3" type="ORF">EV194_1023</name>
</gene>
<evidence type="ECO:0000313" key="3">
    <source>
        <dbReference type="EMBL" id="TCO09584.1"/>
    </source>
</evidence>
<dbReference type="Pfam" id="PF18962">
    <property type="entry name" value="Por_Secre_tail"/>
    <property type="match status" value="1"/>
</dbReference>
<dbReference type="InterPro" id="IPR026444">
    <property type="entry name" value="Secre_tail"/>
</dbReference>
<feature type="domain" description="Secretion system C-terminal sorting" evidence="1">
    <location>
        <begin position="794"/>
        <end position="863"/>
    </location>
</feature>